<reference evidence="1" key="1">
    <citation type="submission" date="2023-07" db="EMBL/GenBank/DDBJ databases">
        <title>A chromosome-level genome assembly of Lolium multiflorum.</title>
        <authorList>
            <person name="Chen Y."/>
            <person name="Copetti D."/>
            <person name="Kolliker R."/>
            <person name="Studer B."/>
        </authorList>
    </citation>
    <scope>NUCLEOTIDE SEQUENCE</scope>
    <source>
        <strain evidence="1">02402/16</strain>
        <tissue evidence="1">Leaf</tissue>
    </source>
</reference>
<dbReference type="Pfam" id="PF04827">
    <property type="entry name" value="Plant_tran"/>
    <property type="match status" value="1"/>
</dbReference>
<protein>
    <recommendedName>
        <fullName evidence="3">DDE Tnp4 domain-containing protein</fullName>
    </recommendedName>
</protein>
<name>A0AAD8QX76_LOLMU</name>
<organism evidence="1 2">
    <name type="scientific">Lolium multiflorum</name>
    <name type="common">Italian ryegrass</name>
    <name type="synonym">Lolium perenne subsp. multiflorum</name>
    <dbReference type="NCBI Taxonomy" id="4521"/>
    <lineage>
        <taxon>Eukaryota</taxon>
        <taxon>Viridiplantae</taxon>
        <taxon>Streptophyta</taxon>
        <taxon>Embryophyta</taxon>
        <taxon>Tracheophyta</taxon>
        <taxon>Spermatophyta</taxon>
        <taxon>Magnoliopsida</taxon>
        <taxon>Liliopsida</taxon>
        <taxon>Poales</taxon>
        <taxon>Poaceae</taxon>
        <taxon>BOP clade</taxon>
        <taxon>Pooideae</taxon>
        <taxon>Poodae</taxon>
        <taxon>Poeae</taxon>
        <taxon>Poeae Chloroplast Group 2 (Poeae type)</taxon>
        <taxon>Loliodinae</taxon>
        <taxon>Loliinae</taxon>
        <taxon>Lolium</taxon>
    </lineage>
</organism>
<gene>
    <name evidence="1" type="ORF">QYE76_034189</name>
</gene>
<dbReference type="InterPro" id="IPR006912">
    <property type="entry name" value="Harbinger_derived_prot"/>
</dbReference>
<comment type="caution">
    <text evidence="1">The sequence shown here is derived from an EMBL/GenBank/DDBJ whole genome shotgun (WGS) entry which is preliminary data.</text>
</comment>
<evidence type="ECO:0000313" key="1">
    <source>
        <dbReference type="EMBL" id="KAK1610516.1"/>
    </source>
</evidence>
<dbReference type="EMBL" id="JAUUTY010000007">
    <property type="protein sequence ID" value="KAK1610516.1"/>
    <property type="molecule type" value="Genomic_DNA"/>
</dbReference>
<sequence length="145" mass="16104">MHAQRLSAIDINADAEVEAATAVVIGGFDGMVATVAWRKDVECAFGVLKARFNILAVPGRSYSRRTLGLIMRACVILHNMIIHDERGTNLEHNYETVESNIGPAIHHHAPPSLAARIQMDNEMRDSPVYTQLQQDLIEHVWAHNA</sequence>
<accession>A0AAD8QX76</accession>
<evidence type="ECO:0000313" key="2">
    <source>
        <dbReference type="Proteomes" id="UP001231189"/>
    </source>
</evidence>
<proteinExistence type="predicted"/>
<dbReference type="Proteomes" id="UP001231189">
    <property type="component" value="Unassembled WGS sequence"/>
</dbReference>
<dbReference type="PANTHER" id="PTHR47150">
    <property type="entry name" value="OS12G0169200 PROTEIN"/>
    <property type="match status" value="1"/>
</dbReference>
<dbReference type="AlphaFoldDB" id="A0AAD8QX76"/>
<dbReference type="PANTHER" id="PTHR47150:SF5">
    <property type="entry name" value="OS07G0546750 PROTEIN"/>
    <property type="match status" value="1"/>
</dbReference>
<keyword evidence="2" id="KW-1185">Reference proteome</keyword>
<evidence type="ECO:0008006" key="3">
    <source>
        <dbReference type="Google" id="ProtNLM"/>
    </source>
</evidence>